<keyword evidence="3" id="KW-1185">Reference proteome</keyword>
<dbReference type="EMBL" id="RDQH01000342">
    <property type="protein sequence ID" value="RXH70807.1"/>
    <property type="molecule type" value="Genomic_DNA"/>
</dbReference>
<proteinExistence type="predicted"/>
<dbReference type="AlphaFoldDB" id="A0A498HN20"/>
<evidence type="ECO:0000256" key="1">
    <source>
        <dbReference type="SAM" id="MobiDB-lite"/>
    </source>
</evidence>
<name>A0A498HN20_MALDO</name>
<dbReference type="Proteomes" id="UP000290289">
    <property type="component" value="Chromosome 16"/>
</dbReference>
<dbReference type="SMR" id="A0A498HN20"/>
<feature type="compositionally biased region" description="Low complexity" evidence="1">
    <location>
        <begin position="78"/>
        <end position="92"/>
    </location>
</feature>
<feature type="region of interest" description="Disordered" evidence="1">
    <location>
        <begin position="33"/>
        <end position="124"/>
    </location>
</feature>
<feature type="region of interest" description="Disordered" evidence="1">
    <location>
        <begin position="1"/>
        <end position="21"/>
    </location>
</feature>
<dbReference type="STRING" id="3750.A0A498HN20"/>
<protein>
    <submittedName>
        <fullName evidence="2">Uncharacterized protein</fullName>
    </submittedName>
</protein>
<sequence>MPTMSPHSDSASVASTSVSTSRDWYFPSPPFIHANSHSSKFPKYPRRFPTNPRPFQSQHLPPDYRQPLDGVSSPNSAPPSRGVSSSSSALRRSFNHERLRRRVDFGGRREQPRRNVDRQASWSASDGVSRRRSEVALGDKFIGSTRHGFRVRWKMVILAAIVTTVLSSVVYQNFCLHIKVNELQVFSCLINNVR</sequence>
<evidence type="ECO:0000313" key="2">
    <source>
        <dbReference type="EMBL" id="RXH70807.1"/>
    </source>
</evidence>
<reference evidence="2 3" key="1">
    <citation type="submission" date="2018-10" db="EMBL/GenBank/DDBJ databases">
        <title>A high-quality apple genome assembly.</title>
        <authorList>
            <person name="Hu J."/>
        </authorList>
    </citation>
    <scope>NUCLEOTIDE SEQUENCE [LARGE SCALE GENOMIC DNA]</scope>
    <source>
        <strain evidence="3">cv. HFTH1</strain>
        <tissue evidence="2">Young leaf</tissue>
    </source>
</reference>
<evidence type="ECO:0000313" key="3">
    <source>
        <dbReference type="Proteomes" id="UP000290289"/>
    </source>
</evidence>
<feature type="compositionally biased region" description="Low complexity" evidence="1">
    <location>
        <begin position="10"/>
        <end position="21"/>
    </location>
</feature>
<comment type="caution">
    <text evidence="2">The sequence shown here is derived from an EMBL/GenBank/DDBJ whole genome shotgun (WGS) entry which is preliminary data.</text>
</comment>
<feature type="compositionally biased region" description="Basic and acidic residues" evidence="1">
    <location>
        <begin position="94"/>
        <end position="117"/>
    </location>
</feature>
<accession>A0A498HN20</accession>
<organism evidence="2 3">
    <name type="scientific">Malus domestica</name>
    <name type="common">Apple</name>
    <name type="synonym">Pyrus malus</name>
    <dbReference type="NCBI Taxonomy" id="3750"/>
    <lineage>
        <taxon>Eukaryota</taxon>
        <taxon>Viridiplantae</taxon>
        <taxon>Streptophyta</taxon>
        <taxon>Embryophyta</taxon>
        <taxon>Tracheophyta</taxon>
        <taxon>Spermatophyta</taxon>
        <taxon>Magnoliopsida</taxon>
        <taxon>eudicotyledons</taxon>
        <taxon>Gunneridae</taxon>
        <taxon>Pentapetalae</taxon>
        <taxon>rosids</taxon>
        <taxon>fabids</taxon>
        <taxon>Rosales</taxon>
        <taxon>Rosaceae</taxon>
        <taxon>Amygdaloideae</taxon>
        <taxon>Maleae</taxon>
        <taxon>Malus</taxon>
    </lineage>
</organism>
<gene>
    <name evidence="2" type="ORF">DVH24_015429</name>
</gene>